<dbReference type="RefSeq" id="WP_085221757.1">
    <property type="nucleotide sequence ID" value="NZ_AP022576.1"/>
</dbReference>
<protein>
    <submittedName>
        <fullName evidence="6">TetR family transcriptional regulator</fullName>
    </submittedName>
</protein>
<evidence type="ECO:0000313" key="6">
    <source>
        <dbReference type="EMBL" id="ORV54176.1"/>
    </source>
</evidence>
<dbReference type="InterPro" id="IPR009057">
    <property type="entry name" value="Homeodomain-like_sf"/>
</dbReference>
<dbReference type="Proteomes" id="UP000193010">
    <property type="component" value="Unassembled WGS sequence"/>
</dbReference>
<name>A0A1X1UBL3_MYCFL</name>
<evidence type="ECO:0000256" key="1">
    <source>
        <dbReference type="ARBA" id="ARBA00023015"/>
    </source>
</evidence>
<evidence type="ECO:0000256" key="2">
    <source>
        <dbReference type="ARBA" id="ARBA00023125"/>
    </source>
</evidence>
<organism evidence="6 7">
    <name type="scientific">Mycobacterium florentinum</name>
    <dbReference type="NCBI Taxonomy" id="292462"/>
    <lineage>
        <taxon>Bacteria</taxon>
        <taxon>Bacillati</taxon>
        <taxon>Actinomycetota</taxon>
        <taxon>Actinomycetes</taxon>
        <taxon>Mycobacteriales</taxon>
        <taxon>Mycobacteriaceae</taxon>
        <taxon>Mycobacterium</taxon>
        <taxon>Mycobacterium simiae complex</taxon>
    </lineage>
</organism>
<dbReference type="Pfam" id="PF00440">
    <property type="entry name" value="TetR_N"/>
    <property type="match status" value="1"/>
</dbReference>
<keyword evidence="7" id="KW-1185">Reference proteome</keyword>
<evidence type="ECO:0000256" key="3">
    <source>
        <dbReference type="ARBA" id="ARBA00023163"/>
    </source>
</evidence>
<dbReference type="SUPFAM" id="SSF48498">
    <property type="entry name" value="Tetracyclin repressor-like, C-terminal domain"/>
    <property type="match status" value="1"/>
</dbReference>
<dbReference type="EMBL" id="LQOV01000009">
    <property type="protein sequence ID" value="ORV54176.1"/>
    <property type="molecule type" value="Genomic_DNA"/>
</dbReference>
<dbReference type="InterPro" id="IPR050109">
    <property type="entry name" value="HTH-type_TetR-like_transc_reg"/>
</dbReference>
<accession>A0A1X1UBL3</accession>
<dbReference type="GO" id="GO:0003700">
    <property type="term" value="F:DNA-binding transcription factor activity"/>
    <property type="evidence" value="ECO:0007669"/>
    <property type="project" value="TreeGrafter"/>
</dbReference>
<sequence length="266" mass="28260">MARPVSTPQVVEAALRAAEKLRKDVADVPVAMIAAEAGISRSTLLRRFDGSRTALNDAVRAAGVDPGGLPPVRDRAVAAAAALISESGLAAATLEAVAARADCSVYSLHAVFGGRDELMRAVFEQHSPILDIEEYLAHPVGGLSEIVRGFYRTVANALSREPRVAPAIFAEAFARPTSPAVQSLAAYGPPRLLGVLGRWFDAEIRAGHIRDMPLPLLAQQLLGPIMIHMLTRPVLPNVPGLQLPDIETACDVFATNFVRAVATPRN</sequence>
<dbReference type="SUPFAM" id="SSF46689">
    <property type="entry name" value="Homeodomain-like"/>
    <property type="match status" value="1"/>
</dbReference>
<dbReference type="STRING" id="292462.AWC05_18910"/>
<dbReference type="InterPro" id="IPR036271">
    <property type="entry name" value="Tet_transcr_reg_TetR-rel_C_sf"/>
</dbReference>
<dbReference type="AlphaFoldDB" id="A0A1X1UBL3"/>
<keyword evidence="1" id="KW-0805">Transcription regulation</keyword>
<dbReference type="PROSITE" id="PS50977">
    <property type="entry name" value="HTH_TETR_2"/>
    <property type="match status" value="1"/>
</dbReference>
<reference evidence="6 7" key="1">
    <citation type="submission" date="2016-01" db="EMBL/GenBank/DDBJ databases">
        <title>The new phylogeny of the genus Mycobacterium.</title>
        <authorList>
            <person name="Tarcisio F."/>
            <person name="Conor M."/>
            <person name="Antonella G."/>
            <person name="Elisabetta G."/>
            <person name="Giulia F.S."/>
            <person name="Sara T."/>
            <person name="Anna F."/>
            <person name="Clotilde B."/>
            <person name="Roberto B."/>
            <person name="Veronica D.S."/>
            <person name="Fabio R."/>
            <person name="Monica P."/>
            <person name="Olivier J."/>
            <person name="Enrico T."/>
            <person name="Nicola S."/>
        </authorList>
    </citation>
    <scope>NUCLEOTIDE SEQUENCE [LARGE SCALE GENOMIC DNA]</scope>
    <source>
        <strain evidence="6 7">DSM 44852</strain>
    </source>
</reference>
<dbReference type="PANTHER" id="PTHR30055:SF234">
    <property type="entry name" value="HTH-TYPE TRANSCRIPTIONAL REGULATOR BETI"/>
    <property type="match status" value="1"/>
</dbReference>
<gene>
    <name evidence="6" type="ORF">AWC05_18910</name>
</gene>
<dbReference type="GO" id="GO:0000976">
    <property type="term" value="F:transcription cis-regulatory region binding"/>
    <property type="evidence" value="ECO:0007669"/>
    <property type="project" value="TreeGrafter"/>
</dbReference>
<dbReference type="OrthoDB" id="3467435at2"/>
<feature type="DNA-binding region" description="H-T-H motif" evidence="4">
    <location>
        <begin position="93"/>
        <end position="112"/>
    </location>
</feature>
<evidence type="ECO:0000259" key="5">
    <source>
        <dbReference type="PROSITE" id="PS50977"/>
    </source>
</evidence>
<keyword evidence="3" id="KW-0804">Transcription</keyword>
<dbReference type="InterPro" id="IPR001647">
    <property type="entry name" value="HTH_TetR"/>
</dbReference>
<proteinExistence type="predicted"/>
<keyword evidence="2 4" id="KW-0238">DNA-binding</keyword>
<comment type="caution">
    <text evidence="6">The sequence shown here is derived from an EMBL/GenBank/DDBJ whole genome shotgun (WGS) entry which is preliminary data.</text>
</comment>
<feature type="domain" description="HTH tetR-type" evidence="5">
    <location>
        <begin position="70"/>
        <end position="130"/>
    </location>
</feature>
<evidence type="ECO:0000313" key="7">
    <source>
        <dbReference type="Proteomes" id="UP000193010"/>
    </source>
</evidence>
<evidence type="ECO:0000256" key="4">
    <source>
        <dbReference type="PROSITE-ProRule" id="PRU00335"/>
    </source>
</evidence>
<dbReference type="PANTHER" id="PTHR30055">
    <property type="entry name" value="HTH-TYPE TRANSCRIPTIONAL REGULATOR RUTR"/>
    <property type="match status" value="1"/>
</dbReference>
<dbReference type="Gene3D" id="1.10.357.10">
    <property type="entry name" value="Tetracycline Repressor, domain 2"/>
    <property type="match status" value="2"/>
</dbReference>